<reference evidence="1 2" key="1">
    <citation type="submission" date="2022-03" db="EMBL/GenBank/DDBJ databases">
        <authorList>
            <person name="Nunn A."/>
            <person name="Chopra R."/>
            <person name="Nunn A."/>
            <person name="Contreras Garrido A."/>
        </authorList>
    </citation>
    <scope>NUCLEOTIDE SEQUENCE [LARGE SCALE GENOMIC DNA]</scope>
</reference>
<dbReference type="GO" id="GO:0043328">
    <property type="term" value="P:protein transport to vacuole involved in ubiquitin-dependent protein catabolic process via the multivesicular body sorting pathway"/>
    <property type="evidence" value="ECO:0007669"/>
    <property type="project" value="TreeGrafter"/>
</dbReference>
<sequence>MVIDFVNRFEDQRCRNWLISSVLLQLSSILHVEEKSVSFVFSLQHVRDTREKQIQLWEELIFDYCKTQKVFLIGVEEDFPLFSNSSID</sequence>
<evidence type="ECO:0000313" key="2">
    <source>
        <dbReference type="Proteomes" id="UP000836841"/>
    </source>
</evidence>
<dbReference type="PANTHER" id="PTHR13149:SF0">
    <property type="entry name" value="VACUOLAR PROTEIN-SORTING-ASSOCIATED PROTEIN 25"/>
    <property type="match status" value="1"/>
</dbReference>
<dbReference type="EMBL" id="OU466860">
    <property type="protein sequence ID" value="CAH2060736.1"/>
    <property type="molecule type" value="Genomic_DNA"/>
</dbReference>
<dbReference type="GO" id="GO:0042803">
    <property type="term" value="F:protein homodimerization activity"/>
    <property type="evidence" value="ECO:0007669"/>
    <property type="project" value="TreeGrafter"/>
</dbReference>
<dbReference type="InterPro" id="IPR036390">
    <property type="entry name" value="WH_DNA-bd_sf"/>
</dbReference>
<dbReference type="SUPFAM" id="SSF46785">
    <property type="entry name" value="Winged helix' DNA-binding domain"/>
    <property type="match status" value="1"/>
</dbReference>
<feature type="non-terminal residue" evidence="1">
    <location>
        <position position="88"/>
    </location>
</feature>
<proteinExistence type="predicted"/>
<accession>A0AAU9S9B2</accession>
<gene>
    <name evidence="1" type="ORF">TAV2_LOCUS14210</name>
</gene>
<evidence type="ECO:0000313" key="1">
    <source>
        <dbReference type="EMBL" id="CAH2060736.1"/>
    </source>
</evidence>
<dbReference type="InterPro" id="IPR008570">
    <property type="entry name" value="ESCRT-II_cplx_Vps25-sub"/>
</dbReference>
<organism evidence="1 2">
    <name type="scientific">Thlaspi arvense</name>
    <name type="common">Field penny-cress</name>
    <dbReference type="NCBI Taxonomy" id="13288"/>
    <lineage>
        <taxon>Eukaryota</taxon>
        <taxon>Viridiplantae</taxon>
        <taxon>Streptophyta</taxon>
        <taxon>Embryophyta</taxon>
        <taxon>Tracheophyta</taxon>
        <taxon>Spermatophyta</taxon>
        <taxon>Magnoliopsida</taxon>
        <taxon>eudicotyledons</taxon>
        <taxon>Gunneridae</taxon>
        <taxon>Pentapetalae</taxon>
        <taxon>rosids</taxon>
        <taxon>malvids</taxon>
        <taxon>Brassicales</taxon>
        <taxon>Brassicaceae</taxon>
        <taxon>Thlaspideae</taxon>
        <taxon>Thlaspi</taxon>
    </lineage>
</organism>
<protein>
    <submittedName>
        <fullName evidence="1">Uncharacterized protein</fullName>
    </submittedName>
</protein>
<name>A0AAU9S9B2_THLAR</name>
<dbReference type="Pfam" id="PF05871">
    <property type="entry name" value="ESCRT-II"/>
    <property type="match status" value="1"/>
</dbReference>
<dbReference type="AlphaFoldDB" id="A0AAU9S9B2"/>
<dbReference type="PANTHER" id="PTHR13149">
    <property type="entry name" value="VACUOLAR PROTEIN SORTING-ASSOCIATED PROTEIN VPS25"/>
    <property type="match status" value="1"/>
</dbReference>
<dbReference type="GO" id="GO:0000814">
    <property type="term" value="C:ESCRT II complex"/>
    <property type="evidence" value="ECO:0007669"/>
    <property type="project" value="InterPro"/>
</dbReference>
<keyword evidence="2" id="KW-1185">Reference proteome</keyword>
<dbReference type="Proteomes" id="UP000836841">
    <property type="component" value="Chromosome 4"/>
</dbReference>
<dbReference type="GO" id="GO:0005198">
    <property type="term" value="F:structural molecule activity"/>
    <property type="evidence" value="ECO:0007669"/>
    <property type="project" value="TreeGrafter"/>
</dbReference>
<dbReference type="InterPro" id="IPR014041">
    <property type="entry name" value="ESCRT-II_cplx_Vps25-sub_N"/>
</dbReference>
<dbReference type="Gene3D" id="1.10.10.570">
    <property type="entry name" value="Winged helix' DNA-binding domain. Chain C. Domain 1"/>
    <property type="match status" value="1"/>
</dbReference>